<evidence type="ECO:0000313" key="6">
    <source>
        <dbReference type="EnsemblPlants" id="Pp3c9_7080V3.1"/>
    </source>
</evidence>
<feature type="region of interest" description="Disordered" evidence="1">
    <location>
        <begin position="52"/>
        <end position="71"/>
    </location>
</feature>
<protein>
    <recommendedName>
        <fullName evidence="4">DUF8003 domain-containing protein</fullName>
    </recommendedName>
</protein>
<dbReference type="PANTHER" id="PTHR31513">
    <property type="entry name" value="EPHRIN TYPE-B RECEPTOR"/>
    <property type="match status" value="1"/>
</dbReference>
<feature type="signal peptide" evidence="3">
    <location>
        <begin position="1"/>
        <end position="29"/>
    </location>
</feature>
<dbReference type="GeneID" id="112286640"/>
<keyword evidence="2" id="KW-1133">Transmembrane helix</keyword>
<accession>A0A2K1K2C5</accession>
<evidence type="ECO:0000256" key="3">
    <source>
        <dbReference type="SAM" id="SignalP"/>
    </source>
</evidence>
<sequence length="1466" mass="155588">MKVLTSLGLWSKFFLCLEILASLAICSTSEPGLIQQSAPRSAYSDISVSENSWQPNVRPPWKPNVKPPRCDPSQPRYDSKCYAKLVNQSLRCESDLGGVGSLETLCRLRFSITLGASSFIVGAGTLEIDHHVTLACASPGCEIVVLLSGNLILGPDSSISGGSLTIQAANLTLLDKSSINSTALGGAPPIGTSGTPSNFEGAGGGHGGRGASCEQTDDQLGTGGGDIYSWETLSAPWSHGSRGGTTEETSRDLGGAGGGRIAITTGELSINGAIVANGGSVGLSGGGGSGGSIIIRAQNIEGKDGAISASGGIGRGGGGGGRLAIDYTQLQGVDIFYHGGDSLGCTQNSGAAGTWFDVTTQTLTISNNNKDSQTDTVLLTFPVRPLWGGVLVKESARVGLPMQWSRMQVSGAVKLLSESVVSFGAQFSSSELELISDDFVMENSTLLVYGALRLTANTLSLRKSMIDIVASSDEMLVAASAVEASNLAYIRGGSTIRSNANLGVHGQGLLQLQGPGDSIMAQRLFVSLFFNVIIGPGATLRAPLDTNSPIQDQITNMYCKKSFCPTEVLSPSEDCTLNVSSPFTLQICRVEDVDIFGVISGTVVHIQRARNVTVNREGVLSASGLGCVEGLGVGNATDKGAGGGGGHGGKGGAGVRDGITSNGGDSYGSDELPCELGSGGGNPGTGNSTAGGGLIVVGSMEHPVTVLDVYGVVAADGASSTSNDPVRVEVAGSGGGSGGSLLLFLQTITLGNGSRLSTVGGKGSAVGGGGGAGGRVHLHWAHIPIGEDYVPIATIAEGRVDTSGGAGSNDGLKGDHGKVSGKQCPRGLYGLYCVECPVGTYKNVTGSSRELCRECPPLPHRAKHVYVRGGVSESTCPYQCISEKYRMPHCHTMLEELIYTLGGPYLFALFLTSVMIILALMLSVARMKLVGNDDYSRTTATPRGLHVEQSFPFLESLNEVLETTRVEESQCHIHRIYFMGSNSFNEPWHLPHSPPDQIVDFVYEDAFNRFVEEVNGLAAYQWWEGSVHSILTLVAYPFAWSWQQWRRWEKLQRLQEFVHSEYDHACLRSCRSRALYEGLKVSAGPDLVLAYIDVFLGGDEKRLPTSLHERMPMSIIFGGNGSYLSAYNFHSDNLLTNLMSQAVPATMWYRLVAGLNAQLRTVRKGSLRSTLLPVISWLESHANPWLYEHGLRIDLAWCQATVSGYYQLGLLLNEADDIPQCFQSATLLNMPPRSPASLSTGSFGSVEEGTLRRPQSWHLSPSYSSLGSRRRIGGATLDAVSVKTLEDGHFPAFPLSFLLRNTRPVGQQASVGLAISLLILVDLSLTLLMLLQFHSVGIEAVLLIVLFLPLSSVLPCAAGLNALFSHGSKRSAGLARVYALWNVSSIVNVLVALTIGFLHYDMGVALHANHIHPRFIKSEEDTWWVLPALLLLVKCVQARTIDLHVANLEIQDRSLYASDPFKFWEP</sequence>
<evidence type="ECO:0000313" key="7">
    <source>
        <dbReference type="Proteomes" id="UP000006727"/>
    </source>
</evidence>
<feature type="transmembrane region" description="Helical" evidence="2">
    <location>
        <begin position="1340"/>
        <end position="1365"/>
    </location>
</feature>
<dbReference type="Gramene" id="Pp3c9_7080V3.5">
    <property type="protein sequence ID" value="Pp3c9_7080V3.5"/>
    <property type="gene ID" value="Pp3c9_7080"/>
</dbReference>
<organism evidence="5">
    <name type="scientific">Physcomitrium patens</name>
    <name type="common">Spreading-leaved earth moss</name>
    <name type="synonym">Physcomitrella patens</name>
    <dbReference type="NCBI Taxonomy" id="3218"/>
    <lineage>
        <taxon>Eukaryota</taxon>
        <taxon>Viridiplantae</taxon>
        <taxon>Streptophyta</taxon>
        <taxon>Embryophyta</taxon>
        <taxon>Bryophyta</taxon>
        <taxon>Bryophytina</taxon>
        <taxon>Bryopsida</taxon>
        <taxon>Funariidae</taxon>
        <taxon>Funariales</taxon>
        <taxon>Funariaceae</taxon>
        <taxon>Physcomitrium</taxon>
    </lineage>
</organism>
<dbReference type="Proteomes" id="UP000006727">
    <property type="component" value="Chromosome 9"/>
</dbReference>
<dbReference type="Pfam" id="PF26010">
    <property type="entry name" value="DUF8003"/>
    <property type="match status" value="1"/>
</dbReference>
<evidence type="ECO:0000256" key="2">
    <source>
        <dbReference type="SAM" id="Phobius"/>
    </source>
</evidence>
<name>A0A2K1K2C5_PHYPA</name>
<feature type="region of interest" description="Disordered" evidence="1">
    <location>
        <begin position="235"/>
        <end position="256"/>
    </location>
</feature>
<dbReference type="RefSeq" id="XP_024384484.1">
    <property type="nucleotide sequence ID" value="XM_024528716.2"/>
</dbReference>
<keyword evidence="2" id="KW-0472">Membrane</keyword>
<dbReference type="EnsemblPlants" id="Pp3c9_7080V3.2">
    <property type="protein sequence ID" value="Pp3c9_7080V3.2"/>
    <property type="gene ID" value="Pp3c9_7080"/>
</dbReference>
<dbReference type="KEGG" id="ppp:112286640"/>
<feature type="region of interest" description="Disordered" evidence="1">
    <location>
        <begin position="187"/>
        <end position="214"/>
    </location>
</feature>
<proteinExistence type="predicted"/>
<dbReference type="Gramene" id="Pp3c9_7080V3.1">
    <property type="protein sequence ID" value="Pp3c9_7080V3.1"/>
    <property type="gene ID" value="Pp3c9_7080"/>
</dbReference>
<dbReference type="EMBL" id="ABEU02000009">
    <property type="protein sequence ID" value="PNR47927.1"/>
    <property type="molecule type" value="Genomic_DNA"/>
</dbReference>
<keyword evidence="7" id="KW-1185">Reference proteome</keyword>
<dbReference type="STRING" id="3218.A0A2K1K2C5"/>
<feature type="chain" id="PRO_5043158232" description="DUF8003 domain-containing protein" evidence="3">
    <location>
        <begin position="30"/>
        <end position="1466"/>
    </location>
</feature>
<reference evidence="6" key="3">
    <citation type="submission" date="2020-12" db="UniProtKB">
        <authorList>
            <consortium name="EnsemblPlants"/>
        </authorList>
    </citation>
    <scope>IDENTIFICATION</scope>
</reference>
<keyword evidence="3" id="KW-0732">Signal</keyword>
<keyword evidence="2" id="KW-0812">Transmembrane</keyword>
<feature type="domain" description="DUF8003" evidence="4">
    <location>
        <begin position="819"/>
        <end position="890"/>
    </location>
</feature>
<dbReference type="Gramene" id="Pp3c9_7080V3.2">
    <property type="protein sequence ID" value="Pp3c9_7080V3.2"/>
    <property type="gene ID" value="Pp3c9_7080"/>
</dbReference>
<feature type="transmembrane region" description="Helical" evidence="2">
    <location>
        <begin position="1377"/>
        <end position="1400"/>
    </location>
</feature>
<evidence type="ECO:0000256" key="1">
    <source>
        <dbReference type="SAM" id="MobiDB-lite"/>
    </source>
</evidence>
<reference evidence="5 7" key="1">
    <citation type="journal article" date="2008" name="Science">
        <title>The Physcomitrella genome reveals evolutionary insights into the conquest of land by plants.</title>
        <authorList>
            <person name="Rensing S."/>
            <person name="Lang D."/>
            <person name="Zimmer A."/>
            <person name="Terry A."/>
            <person name="Salamov A."/>
            <person name="Shapiro H."/>
            <person name="Nishiyama T."/>
            <person name="Perroud P.-F."/>
            <person name="Lindquist E."/>
            <person name="Kamisugi Y."/>
            <person name="Tanahashi T."/>
            <person name="Sakakibara K."/>
            <person name="Fujita T."/>
            <person name="Oishi K."/>
            <person name="Shin-I T."/>
            <person name="Kuroki Y."/>
            <person name="Toyoda A."/>
            <person name="Suzuki Y."/>
            <person name="Hashimoto A."/>
            <person name="Yamaguchi K."/>
            <person name="Sugano A."/>
            <person name="Kohara Y."/>
            <person name="Fujiyama A."/>
            <person name="Anterola A."/>
            <person name="Aoki S."/>
            <person name="Ashton N."/>
            <person name="Barbazuk W.B."/>
            <person name="Barker E."/>
            <person name="Bennetzen J."/>
            <person name="Bezanilla M."/>
            <person name="Blankenship R."/>
            <person name="Cho S.H."/>
            <person name="Dutcher S."/>
            <person name="Estelle M."/>
            <person name="Fawcett J.A."/>
            <person name="Gundlach H."/>
            <person name="Hanada K."/>
            <person name="Heyl A."/>
            <person name="Hicks K.A."/>
            <person name="Hugh J."/>
            <person name="Lohr M."/>
            <person name="Mayer K."/>
            <person name="Melkozernov A."/>
            <person name="Murata T."/>
            <person name="Nelson D."/>
            <person name="Pils B."/>
            <person name="Prigge M."/>
            <person name="Reiss B."/>
            <person name="Renner T."/>
            <person name="Rombauts S."/>
            <person name="Rushton P."/>
            <person name="Sanderfoot A."/>
            <person name="Schween G."/>
            <person name="Shiu S.-H."/>
            <person name="Stueber K."/>
            <person name="Theodoulou F.L."/>
            <person name="Tu H."/>
            <person name="Van de Peer Y."/>
            <person name="Verrier P.J."/>
            <person name="Waters E."/>
            <person name="Wood A."/>
            <person name="Yang L."/>
            <person name="Cove D."/>
            <person name="Cuming A."/>
            <person name="Hasebe M."/>
            <person name="Lucas S."/>
            <person name="Mishler D.B."/>
            <person name="Reski R."/>
            <person name="Grigoriev I."/>
            <person name="Quatrano R.S."/>
            <person name="Boore J.L."/>
        </authorList>
    </citation>
    <scope>NUCLEOTIDE SEQUENCE [LARGE SCALE GENOMIC DNA]</scope>
    <source>
        <strain evidence="6 7">cv. Gransden 2004</strain>
    </source>
</reference>
<dbReference type="PANTHER" id="PTHR31513:SF2">
    <property type="entry name" value="MRAZ"/>
    <property type="match status" value="1"/>
</dbReference>
<gene>
    <name evidence="6" type="primary">LOC112286640</name>
    <name evidence="5" type="ORF">PHYPA_012400</name>
</gene>
<reference evidence="5 7" key="2">
    <citation type="journal article" date="2018" name="Plant J.">
        <title>The Physcomitrella patens chromosome-scale assembly reveals moss genome structure and evolution.</title>
        <authorList>
            <person name="Lang D."/>
            <person name="Ullrich K.K."/>
            <person name="Murat F."/>
            <person name="Fuchs J."/>
            <person name="Jenkins J."/>
            <person name="Haas F.B."/>
            <person name="Piednoel M."/>
            <person name="Gundlach H."/>
            <person name="Van Bel M."/>
            <person name="Meyberg R."/>
            <person name="Vives C."/>
            <person name="Morata J."/>
            <person name="Symeonidi A."/>
            <person name="Hiss M."/>
            <person name="Muchero W."/>
            <person name="Kamisugi Y."/>
            <person name="Saleh O."/>
            <person name="Blanc G."/>
            <person name="Decker E.L."/>
            <person name="van Gessel N."/>
            <person name="Grimwood J."/>
            <person name="Hayes R.D."/>
            <person name="Graham S.W."/>
            <person name="Gunter L.E."/>
            <person name="McDaniel S.F."/>
            <person name="Hoernstein S.N.W."/>
            <person name="Larsson A."/>
            <person name="Li F.W."/>
            <person name="Perroud P.F."/>
            <person name="Phillips J."/>
            <person name="Ranjan P."/>
            <person name="Rokshar D.S."/>
            <person name="Rothfels C.J."/>
            <person name="Schneider L."/>
            <person name="Shu S."/>
            <person name="Stevenson D.W."/>
            <person name="Thummler F."/>
            <person name="Tillich M."/>
            <person name="Villarreal Aguilar J.C."/>
            <person name="Widiez T."/>
            <person name="Wong G.K."/>
            <person name="Wymore A."/>
            <person name="Zhang Y."/>
            <person name="Zimmer A.D."/>
            <person name="Quatrano R.S."/>
            <person name="Mayer K.F.X."/>
            <person name="Goodstein D."/>
            <person name="Casacuberta J.M."/>
            <person name="Vandepoele K."/>
            <person name="Reski R."/>
            <person name="Cuming A.C."/>
            <person name="Tuskan G.A."/>
            <person name="Maumus F."/>
            <person name="Salse J."/>
            <person name="Schmutz J."/>
            <person name="Rensing S.A."/>
        </authorList>
    </citation>
    <scope>NUCLEOTIDE SEQUENCE [LARGE SCALE GENOMIC DNA]</scope>
    <source>
        <strain evidence="6 7">cv. Gransden 2004</strain>
    </source>
</reference>
<dbReference type="InterPro" id="IPR058316">
    <property type="entry name" value="DUF8003"/>
</dbReference>
<evidence type="ECO:0000259" key="4">
    <source>
        <dbReference type="Pfam" id="PF26010"/>
    </source>
</evidence>
<feature type="transmembrane region" description="Helical" evidence="2">
    <location>
        <begin position="897"/>
        <end position="922"/>
    </location>
</feature>
<feature type="compositionally biased region" description="Gly residues" evidence="1">
    <location>
        <begin position="201"/>
        <end position="210"/>
    </location>
</feature>
<feature type="compositionally biased region" description="Pro residues" evidence="1">
    <location>
        <begin position="57"/>
        <end position="66"/>
    </location>
</feature>
<dbReference type="OrthoDB" id="122018at2759"/>
<dbReference type="SMART" id="SM01411">
    <property type="entry name" value="Ephrin_rec_like"/>
    <property type="match status" value="1"/>
</dbReference>
<evidence type="ECO:0000313" key="5">
    <source>
        <dbReference type="EMBL" id="PNR47927.1"/>
    </source>
</evidence>
<dbReference type="OMA" id="MAHKMAG"/>
<feature type="transmembrane region" description="Helical" evidence="2">
    <location>
        <begin position="1309"/>
        <end position="1334"/>
    </location>
</feature>
<dbReference type="EnsemblPlants" id="Pp3c9_7080V3.5">
    <property type="protein sequence ID" value="Pp3c9_7080V3.5"/>
    <property type="gene ID" value="Pp3c9_7080"/>
</dbReference>
<dbReference type="EnsemblPlants" id="Pp3c9_7080V3.1">
    <property type="protein sequence ID" value="Pp3c9_7080V3.1"/>
    <property type="gene ID" value="Pp3c9_7080"/>
</dbReference>
<dbReference type="PaxDb" id="3218-PP1S220_47V6.1"/>